<keyword evidence="4" id="KW-1185">Reference proteome</keyword>
<gene>
    <name evidence="3" type="ORF">FPZ42_07670</name>
</gene>
<dbReference type="EMBL" id="VOEI01000002">
    <property type="protein sequence ID" value="TWR26904.1"/>
    <property type="molecule type" value="Genomic_DNA"/>
</dbReference>
<feature type="compositionally biased region" description="Low complexity" evidence="2">
    <location>
        <begin position="577"/>
        <end position="588"/>
    </location>
</feature>
<name>A0A563U6G0_9SPHI</name>
<feature type="compositionally biased region" description="Polar residues" evidence="2">
    <location>
        <begin position="559"/>
        <end position="576"/>
    </location>
</feature>
<evidence type="ECO:0000256" key="2">
    <source>
        <dbReference type="SAM" id="MobiDB-lite"/>
    </source>
</evidence>
<feature type="compositionally biased region" description="Basic and acidic residues" evidence="2">
    <location>
        <begin position="547"/>
        <end position="557"/>
    </location>
</feature>
<keyword evidence="1" id="KW-0175">Coiled coil</keyword>
<dbReference type="OrthoDB" id="786948at2"/>
<proteinExistence type="predicted"/>
<dbReference type="RefSeq" id="WP_146270003.1">
    <property type="nucleotide sequence ID" value="NZ_VOEI01000002.1"/>
</dbReference>
<evidence type="ECO:0000256" key="1">
    <source>
        <dbReference type="SAM" id="Coils"/>
    </source>
</evidence>
<evidence type="ECO:0000313" key="4">
    <source>
        <dbReference type="Proteomes" id="UP000318010"/>
    </source>
</evidence>
<evidence type="ECO:0000313" key="3">
    <source>
        <dbReference type="EMBL" id="TWR26904.1"/>
    </source>
</evidence>
<sequence length="812" mass="87466">MANGGGNSQQSNVLINISVTGQEEVSQAQQQVKNLNQSAQQAGQVNMAAPAKTLKQELREATNQLQRMLAAGQQNTREYTETARRVADIRNQIDETRNSIKALDPDNKFRVLGNAATFGAKAVQGYAGALTFLGVESGTATETIAKLQGIMAFADAIDSVNDLKDTWRDLGRILGLSKAATQEQTVATQVNNTVNAETAIIQEASAVATGAQALAMEGSTVATEAATVATTGFGLALKAIGIGLIISALAYLITNWEKVKTAVEKLFPSLGKTGGILKEITQVVFGVGNAILQYLITPIKVLIDVIQGDFTAAMNDIKSGFDIVQNYKDGAAAKAKEQAEEERKERVKKEIEANERIIKERKALGQSIYDLEVKNQKLRIATLDKDDKEYAKNKADAESELTVLVNTEAKRRKDEADKIAKAAADKAAQLRKADLDSIKKNNDDALKIIRDGSKDARTIELNDLDVKYKKEFALLEKRKRDIKDYNVEYANLVTARKLEEQKINKKYSDAIAAYDDEVNQAYFTEFEKKAAEINKKADDLLAKGVTPKERASVEADRNFQLSRNTEQETATANSQKANANLVNAENANRPSPTDTPDEAAAKITAIEKAKLDAENAAYALKQTQVQGQYDAEQELLAQHTKALGDITADGVNARIELDKKEREAKLATYEAIGGGLASLSGLVGDQTVAGKAMAVAAATIDTYVGANKAFAQGGVLGFATAASVIAAGLLNVKKIVSTKIPTTKGDSSNTGSFTAPIINSTVITRQNNGTKDLTDAVATNNDNQKPLRAYIVAKDLDNQRDSSTLGKFKSTY</sequence>
<dbReference type="Proteomes" id="UP000318010">
    <property type="component" value="Unassembled WGS sequence"/>
</dbReference>
<feature type="coiled-coil region" evidence="1">
    <location>
        <begin position="25"/>
        <end position="75"/>
    </location>
</feature>
<protein>
    <submittedName>
        <fullName evidence="3">Uncharacterized protein</fullName>
    </submittedName>
</protein>
<reference evidence="3 4" key="1">
    <citation type="submission" date="2019-07" db="EMBL/GenBank/DDBJ databases">
        <authorList>
            <person name="Kim J."/>
        </authorList>
    </citation>
    <scope>NUCLEOTIDE SEQUENCE [LARGE SCALE GENOMIC DNA]</scope>
    <source>
        <strain evidence="3 4">MJ1a</strain>
    </source>
</reference>
<organism evidence="3 4">
    <name type="scientific">Mucilaginibacter achroorhodeus</name>
    <dbReference type="NCBI Taxonomy" id="2599294"/>
    <lineage>
        <taxon>Bacteria</taxon>
        <taxon>Pseudomonadati</taxon>
        <taxon>Bacteroidota</taxon>
        <taxon>Sphingobacteriia</taxon>
        <taxon>Sphingobacteriales</taxon>
        <taxon>Sphingobacteriaceae</taxon>
        <taxon>Mucilaginibacter</taxon>
    </lineage>
</organism>
<dbReference type="AlphaFoldDB" id="A0A563U6G0"/>
<feature type="region of interest" description="Disordered" evidence="2">
    <location>
        <begin position="547"/>
        <end position="597"/>
    </location>
</feature>
<accession>A0A563U6G0</accession>
<comment type="caution">
    <text evidence="3">The sequence shown here is derived from an EMBL/GenBank/DDBJ whole genome shotgun (WGS) entry which is preliminary data.</text>
</comment>